<organism evidence="2 3">
    <name type="scientific">Hibiscus trionum</name>
    <name type="common">Flower of an hour</name>
    <dbReference type="NCBI Taxonomy" id="183268"/>
    <lineage>
        <taxon>Eukaryota</taxon>
        <taxon>Viridiplantae</taxon>
        <taxon>Streptophyta</taxon>
        <taxon>Embryophyta</taxon>
        <taxon>Tracheophyta</taxon>
        <taxon>Spermatophyta</taxon>
        <taxon>Magnoliopsida</taxon>
        <taxon>eudicotyledons</taxon>
        <taxon>Gunneridae</taxon>
        <taxon>Pentapetalae</taxon>
        <taxon>rosids</taxon>
        <taxon>malvids</taxon>
        <taxon>Malvales</taxon>
        <taxon>Malvaceae</taxon>
        <taxon>Malvoideae</taxon>
        <taxon>Hibiscus</taxon>
    </lineage>
</organism>
<name>A0A9W7M575_HIBTR</name>
<dbReference type="EMBL" id="BSYR01000024">
    <property type="protein sequence ID" value="GMI90332.1"/>
    <property type="molecule type" value="Genomic_DNA"/>
</dbReference>
<reference evidence="2" key="1">
    <citation type="submission" date="2023-05" db="EMBL/GenBank/DDBJ databases">
        <title>Genome and transcriptome analyses reveal genes involved in the formation of fine ridges on petal epidermal cells in Hibiscus trionum.</title>
        <authorList>
            <person name="Koshimizu S."/>
            <person name="Masuda S."/>
            <person name="Ishii T."/>
            <person name="Shirasu K."/>
            <person name="Hoshino A."/>
            <person name="Arita M."/>
        </authorList>
    </citation>
    <scope>NUCLEOTIDE SEQUENCE</scope>
    <source>
        <strain evidence="2">Hamamatsu line</strain>
    </source>
</reference>
<protein>
    <submittedName>
        <fullName evidence="2">Uncharacterized protein</fullName>
    </submittedName>
</protein>
<evidence type="ECO:0000313" key="3">
    <source>
        <dbReference type="Proteomes" id="UP001165190"/>
    </source>
</evidence>
<gene>
    <name evidence="2" type="ORF">HRI_002702500</name>
</gene>
<feature type="compositionally biased region" description="Basic and acidic residues" evidence="1">
    <location>
        <begin position="1"/>
        <end position="11"/>
    </location>
</feature>
<evidence type="ECO:0000256" key="1">
    <source>
        <dbReference type="SAM" id="MobiDB-lite"/>
    </source>
</evidence>
<sequence>MSTTEEVEHSSLLRTFDLPQDGPFTKDKTIRSSTPLTEGKSLLLWSTCVTAMAVGLFMTKPPFTAENGGLSFEKTGLTLTLVI</sequence>
<accession>A0A9W7M575</accession>
<evidence type="ECO:0000313" key="2">
    <source>
        <dbReference type="EMBL" id="GMI90332.1"/>
    </source>
</evidence>
<keyword evidence="3" id="KW-1185">Reference proteome</keyword>
<dbReference type="OrthoDB" id="10595591at2759"/>
<comment type="caution">
    <text evidence="2">The sequence shown here is derived from an EMBL/GenBank/DDBJ whole genome shotgun (WGS) entry which is preliminary data.</text>
</comment>
<proteinExistence type="predicted"/>
<dbReference type="AlphaFoldDB" id="A0A9W7M575"/>
<feature type="region of interest" description="Disordered" evidence="1">
    <location>
        <begin position="1"/>
        <end position="32"/>
    </location>
</feature>
<dbReference type="Proteomes" id="UP001165190">
    <property type="component" value="Unassembled WGS sequence"/>
</dbReference>